<dbReference type="PANTHER" id="PTHR36423:SF2">
    <property type="entry name" value="AFR070WP"/>
    <property type="match status" value="1"/>
</dbReference>
<dbReference type="RefSeq" id="WP_248940934.1">
    <property type="nucleotide sequence ID" value="NZ_JAKIKS010000055.1"/>
</dbReference>
<dbReference type="InterPro" id="IPR014980">
    <property type="entry name" value="DOPA_dioxygen"/>
</dbReference>
<organism evidence="1 2">
    <name type="scientific">Shewanella surugensis</name>
    <dbReference type="NCBI Taxonomy" id="212020"/>
    <lineage>
        <taxon>Bacteria</taxon>
        <taxon>Pseudomonadati</taxon>
        <taxon>Pseudomonadota</taxon>
        <taxon>Gammaproteobacteria</taxon>
        <taxon>Alteromonadales</taxon>
        <taxon>Shewanellaceae</taxon>
        <taxon>Shewanella</taxon>
    </lineage>
</organism>
<dbReference type="SUPFAM" id="SSF143410">
    <property type="entry name" value="DOPA-like"/>
    <property type="match status" value="1"/>
</dbReference>
<evidence type="ECO:0000313" key="2">
    <source>
        <dbReference type="Proteomes" id="UP001203423"/>
    </source>
</evidence>
<keyword evidence="2" id="KW-1185">Reference proteome</keyword>
<dbReference type="PIRSF" id="PIRSF028139">
    <property type="entry name" value="DOPA-diox_rel_Mll2280"/>
    <property type="match status" value="1"/>
</dbReference>
<comment type="caution">
    <text evidence="1">The sequence shown here is derived from an EMBL/GenBank/DDBJ whole genome shotgun (WGS) entry which is preliminary data.</text>
</comment>
<proteinExistence type="predicted"/>
<dbReference type="Gene3D" id="3.30.70.1240">
    <property type="entry name" value="DOPA-like domains"/>
    <property type="match status" value="1"/>
</dbReference>
<gene>
    <name evidence="1" type="ORF">L2764_14335</name>
</gene>
<evidence type="ECO:0000313" key="1">
    <source>
        <dbReference type="EMBL" id="MCL1125622.1"/>
    </source>
</evidence>
<reference evidence="1 2" key="1">
    <citation type="submission" date="2022-01" db="EMBL/GenBank/DDBJ databases">
        <title>Whole genome-based taxonomy of the Shewanellaceae.</title>
        <authorList>
            <person name="Martin-Rodriguez A.J."/>
        </authorList>
    </citation>
    <scope>NUCLEOTIDE SEQUENCE [LARGE SCALE GENOMIC DNA]</scope>
    <source>
        <strain evidence="1 2">DSM 17177</strain>
    </source>
</reference>
<dbReference type="EMBL" id="JAKIKS010000055">
    <property type="protein sequence ID" value="MCL1125622.1"/>
    <property type="molecule type" value="Genomic_DNA"/>
</dbReference>
<protein>
    <submittedName>
        <fullName evidence="1">DOPA 4,5-dioxygenase family protein</fullName>
    </submittedName>
</protein>
<sequence>MLKSKNIENKNATLPDNIHEFYHAHVYFDEASLEWATKLCQQAARSFELKLGRVHQKLVGPHPCWSCQLAFAQDQYEHVIPWLDENRQGLSILIHADTGHDLKDHTDYASWLGEPLLLNLSLFDKG</sequence>
<dbReference type="PANTHER" id="PTHR36423">
    <property type="entry name" value="AFR070WP"/>
    <property type="match status" value="1"/>
</dbReference>
<accession>A0ABT0LE66</accession>
<name>A0ABT0LE66_9GAMM</name>
<dbReference type="Pfam" id="PF08883">
    <property type="entry name" value="DOPA_dioxygen"/>
    <property type="match status" value="1"/>
</dbReference>
<dbReference type="Proteomes" id="UP001203423">
    <property type="component" value="Unassembled WGS sequence"/>
</dbReference>
<dbReference type="InterPro" id="IPR023389">
    <property type="entry name" value="DOPA-like_sf"/>
</dbReference>